<dbReference type="PANTHER" id="PTHR45663:SF11">
    <property type="entry name" value="GEO12009P1"/>
    <property type="match status" value="1"/>
</dbReference>
<feature type="domain" description="Thioredoxin" evidence="1">
    <location>
        <begin position="135"/>
        <end position="188"/>
    </location>
</feature>
<dbReference type="Gene3D" id="3.40.30.10">
    <property type="entry name" value="Glutaredoxin"/>
    <property type="match status" value="1"/>
</dbReference>
<accession>A0A1G4ICI1</accession>
<reference evidence="2" key="1">
    <citation type="submission" date="2016-09" db="EMBL/GenBank/DDBJ databases">
        <authorList>
            <person name="Hebert L."/>
            <person name="Moumen B."/>
        </authorList>
    </citation>
    <scope>NUCLEOTIDE SEQUENCE [LARGE SCALE GENOMIC DNA]</scope>
    <source>
        <strain evidence="2">OVI</strain>
    </source>
</reference>
<evidence type="ECO:0000313" key="2">
    <source>
        <dbReference type="EMBL" id="SCU70052.1"/>
    </source>
</evidence>
<evidence type="ECO:0000313" key="3">
    <source>
        <dbReference type="Proteomes" id="UP000195570"/>
    </source>
</evidence>
<dbReference type="VEuPathDB" id="TriTrypDB:TEOVI_000162100"/>
<proteinExistence type="predicted"/>
<gene>
    <name evidence="2" type="ORF">TEOVI_000162100</name>
</gene>
<organism evidence="2 3">
    <name type="scientific">Trypanosoma equiperdum</name>
    <dbReference type="NCBI Taxonomy" id="5694"/>
    <lineage>
        <taxon>Eukaryota</taxon>
        <taxon>Discoba</taxon>
        <taxon>Euglenozoa</taxon>
        <taxon>Kinetoplastea</taxon>
        <taxon>Metakinetoplastina</taxon>
        <taxon>Trypanosomatida</taxon>
        <taxon>Trypanosomatidae</taxon>
        <taxon>Trypanosoma</taxon>
    </lineage>
</organism>
<evidence type="ECO:0000259" key="1">
    <source>
        <dbReference type="Pfam" id="PF00085"/>
    </source>
</evidence>
<dbReference type="AlphaFoldDB" id="A0A1G4ICI1"/>
<dbReference type="InterPro" id="IPR036249">
    <property type="entry name" value="Thioredoxin-like_sf"/>
</dbReference>
<dbReference type="GO" id="GO:0015035">
    <property type="term" value="F:protein-disulfide reductase activity"/>
    <property type="evidence" value="ECO:0007669"/>
    <property type="project" value="TreeGrafter"/>
</dbReference>
<dbReference type="SUPFAM" id="SSF52833">
    <property type="entry name" value="Thioredoxin-like"/>
    <property type="match status" value="1"/>
</dbReference>
<dbReference type="Proteomes" id="UP000195570">
    <property type="component" value="Unassembled WGS sequence"/>
</dbReference>
<dbReference type="PANTHER" id="PTHR45663">
    <property type="entry name" value="GEO12009P1"/>
    <property type="match status" value="1"/>
</dbReference>
<dbReference type="CDD" id="cd02947">
    <property type="entry name" value="TRX_family"/>
    <property type="match status" value="1"/>
</dbReference>
<protein>
    <submittedName>
        <fullName evidence="2">Thioredoxin, putative</fullName>
    </submittedName>
</protein>
<dbReference type="EMBL" id="CZPT02001351">
    <property type="protein sequence ID" value="SCU70052.1"/>
    <property type="molecule type" value="Genomic_DNA"/>
</dbReference>
<keyword evidence="3" id="KW-1185">Reference proteome</keyword>
<dbReference type="InterPro" id="IPR013766">
    <property type="entry name" value="Thioredoxin_domain"/>
</dbReference>
<dbReference type="RefSeq" id="XP_067080928.1">
    <property type="nucleotide sequence ID" value="XM_067224827.1"/>
</dbReference>
<sequence>MSATVGLRRYVTSILNVSRLRQEAIRGYALRRSGACLSGQLRIFTDHVNADAAVLVYFHTNRCKPCISITRALEEMETEKEQGVVSSSIPQCSSSHAYSQEDTLGLTQRLLRLLGITFADVAVSPEALGVLREGVTRGVRIISVDTDENPVISALHDIRSVPTFVAYRCGRIIGHLEGASEQKLQELVSKLLVEEGGATN</sequence>
<comment type="caution">
    <text evidence="2">The sequence shown here is derived from an EMBL/GenBank/DDBJ whole genome shotgun (WGS) entry which is preliminary data.</text>
</comment>
<dbReference type="Pfam" id="PF00085">
    <property type="entry name" value="Thioredoxin"/>
    <property type="match status" value="1"/>
</dbReference>
<dbReference type="GO" id="GO:0005737">
    <property type="term" value="C:cytoplasm"/>
    <property type="evidence" value="ECO:0007669"/>
    <property type="project" value="TreeGrafter"/>
</dbReference>
<name>A0A1G4ICI1_TRYEQ</name>
<dbReference type="GeneID" id="92375561"/>